<dbReference type="Gramene" id="TraesLDM1B03G00233460.1">
    <property type="protein sequence ID" value="TraesLDM1B03G00233460.1"/>
    <property type="gene ID" value="TraesLDM1B03G00233460"/>
</dbReference>
<dbReference type="PANTHER" id="PTHR10544">
    <property type="entry name" value="60S RIBOSOMAL PROTEIN L28"/>
    <property type="match status" value="1"/>
</dbReference>
<reference evidence="2" key="2">
    <citation type="submission" date="2018-10" db="UniProtKB">
        <authorList>
            <consortium name="EnsemblPlants"/>
        </authorList>
    </citation>
    <scope>IDENTIFICATION</scope>
</reference>
<dbReference type="AlphaFoldDB" id="A0A3B5YTR6"/>
<feature type="region of interest" description="Disordered" evidence="1">
    <location>
        <begin position="1"/>
        <end position="23"/>
    </location>
</feature>
<reference evidence="2" key="1">
    <citation type="submission" date="2018-08" db="EMBL/GenBank/DDBJ databases">
        <authorList>
            <person name="Rossello M."/>
        </authorList>
    </citation>
    <scope>NUCLEOTIDE SEQUENCE [LARGE SCALE GENOMIC DNA]</scope>
    <source>
        <strain evidence="2">cv. Chinese Spring</strain>
    </source>
</reference>
<name>A0A3B5YTR6_WHEAT</name>
<dbReference type="GO" id="GO:0003735">
    <property type="term" value="F:structural constituent of ribosome"/>
    <property type="evidence" value="ECO:0007669"/>
    <property type="project" value="InterPro"/>
</dbReference>
<dbReference type="Gramene" id="TraesCS1B02G118100.1">
    <property type="protein sequence ID" value="TraesCS1B02G118100.1"/>
    <property type="gene ID" value="TraesCS1B02G118100"/>
</dbReference>
<feature type="compositionally biased region" description="Polar residues" evidence="1">
    <location>
        <begin position="1"/>
        <end position="10"/>
    </location>
</feature>
<sequence length="112" mass="11988">MSTPTSSRLGEQQDRGGPAISGRGQGCFLSMTKTKKQNTPAKLQHKTLMRKEFCKMAKSVKNQSCGMACLIFWWTCVPDDAPLLHCQPSDAVAAPACYPAAAACCFSTAPTS</sequence>
<dbReference type="OrthoDB" id="338850at2759"/>
<dbReference type="Gramene" id="TraesRN1B0100318500.1">
    <property type="protein sequence ID" value="TraesRN1B0100318500.1"/>
    <property type="gene ID" value="TraesRN1B0100318500"/>
</dbReference>
<protein>
    <submittedName>
        <fullName evidence="2">Uncharacterized protein</fullName>
    </submittedName>
</protein>
<organism evidence="2">
    <name type="scientific">Triticum aestivum</name>
    <name type="common">Wheat</name>
    <dbReference type="NCBI Taxonomy" id="4565"/>
    <lineage>
        <taxon>Eukaryota</taxon>
        <taxon>Viridiplantae</taxon>
        <taxon>Streptophyta</taxon>
        <taxon>Embryophyta</taxon>
        <taxon>Tracheophyta</taxon>
        <taxon>Spermatophyta</taxon>
        <taxon>Magnoliopsida</taxon>
        <taxon>Liliopsida</taxon>
        <taxon>Poales</taxon>
        <taxon>Poaceae</taxon>
        <taxon>BOP clade</taxon>
        <taxon>Pooideae</taxon>
        <taxon>Triticodae</taxon>
        <taxon>Triticeae</taxon>
        <taxon>Triticinae</taxon>
        <taxon>Triticum</taxon>
    </lineage>
</organism>
<dbReference type="Gramene" id="TraesROB_scaffold_039155_01G000100.1">
    <property type="protein sequence ID" value="TraesROB_scaffold_039155_01G000100.1"/>
    <property type="gene ID" value="TraesROB_scaffold_039155_01G000100"/>
</dbReference>
<evidence type="ECO:0000313" key="3">
    <source>
        <dbReference type="Proteomes" id="UP000019116"/>
    </source>
</evidence>
<evidence type="ECO:0000313" key="2">
    <source>
        <dbReference type="EnsemblPlants" id="TraesCS1B02G118100.1"/>
    </source>
</evidence>
<dbReference type="Gramene" id="TraesCAD_scaffold_040589_01G000100.1">
    <property type="protein sequence ID" value="TraesCAD_scaffold_040589_01G000100.1"/>
    <property type="gene ID" value="TraesCAD_scaffold_040589_01G000100"/>
</dbReference>
<evidence type="ECO:0000256" key="1">
    <source>
        <dbReference type="SAM" id="MobiDB-lite"/>
    </source>
</evidence>
<proteinExistence type="predicted"/>
<dbReference type="GO" id="GO:0022625">
    <property type="term" value="C:cytosolic large ribosomal subunit"/>
    <property type="evidence" value="ECO:0000318"/>
    <property type="project" value="GO_Central"/>
</dbReference>
<accession>A0A3B5YTR6</accession>
<keyword evidence="3" id="KW-1185">Reference proteome</keyword>
<dbReference type="Gramene" id="TraesMAC1B03G00235150.1">
    <property type="protein sequence ID" value="TraesMAC1B03G00235150.1"/>
    <property type="gene ID" value="TraesMAC1B03G00235150"/>
</dbReference>
<dbReference type="Proteomes" id="UP000019116">
    <property type="component" value="Chromosome 1B"/>
</dbReference>
<dbReference type="Gramene" id="TraesLAC1B03G00237170.1">
    <property type="protein sequence ID" value="TraesLAC1B03G00237170.1"/>
    <property type="gene ID" value="TraesLAC1B03G00237170"/>
</dbReference>
<dbReference type="InterPro" id="IPR002672">
    <property type="entry name" value="Ribosomal_eL28"/>
</dbReference>
<dbReference type="Gramene" id="TraesJAG1B03G00233380.1">
    <property type="protein sequence ID" value="TraesJAG1B03G00233380.1"/>
    <property type="gene ID" value="TraesJAG1B03G00233380"/>
</dbReference>
<dbReference type="Gramene" id="TraesCLE_scaffold_025704_01G000100.1">
    <property type="protein sequence ID" value="TraesCLE_scaffold_025704_01G000100.1"/>
    <property type="gene ID" value="TraesCLE_scaffold_025704_01G000100"/>
</dbReference>
<dbReference type="Gramene" id="TraesCS1B03G0321400.1">
    <property type="protein sequence ID" value="TraesCS1B03G0321400.1.CDS"/>
    <property type="gene ID" value="TraesCS1B03G0321400"/>
</dbReference>
<dbReference type="EnsemblPlants" id="TraesCS1B02G118100.1">
    <property type="protein sequence ID" value="TraesCS1B02G118100.1"/>
    <property type="gene ID" value="TraesCS1B02G118100"/>
</dbReference>
<dbReference type="Gramene" id="TraesSYM1B03G00239320.1">
    <property type="protein sequence ID" value="TraesSYM1B03G00239320.1"/>
    <property type="gene ID" value="TraesSYM1B03G00239320"/>
</dbReference>
<dbReference type="Gene3D" id="3.30.390.110">
    <property type="match status" value="1"/>
</dbReference>
<dbReference type="Gramene" id="TraesNOR1B03G00237140.1">
    <property type="protein sequence ID" value="TraesNOR1B03G00237140.1"/>
    <property type="gene ID" value="TraesNOR1B03G00237140"/>
</dbReference>
<dbReference type="GO" id="GO:0006412">
    <property type="term" value="P:translation"/>
    <property type="evidence" value="ECO:0007669"/>
    <property type="project" value="InterPro"/>
</dbReference>
<dbReference type="Gramene" id="TraesWEE_scaffold_051862_01G000100.1">
    <property type="protein sequence ID" value="TraesWEE_scaffold_051862_01G000100.1"/>
    <property type="gene ID" value="TraesWEE_scaffold_051862_01G000100"/>
</dbReference>
<dbReference type="Gramene" id="TraesJUL1B03G00232920.1">
    <property type="protein sequence ID" value="TraesJUL1B03G00232920.1"/>
    <property type="gene ID" value="TraesJUL1B03G00232920"/>
</dbReference>
<dbReference type="SMR" id="A0A3B5YTR6"/>